<dbReference type="InterPro" id="IPR014030">
    <property type="entry name" value="Ketoacyl_synth_N"/>
</dbReference>
<evidence type="ECO:0000256" key="6">
    <source>
        <dbReference type="ARBA" id="ARBA00023194"/>
    </source>
</evidence>
<feature type="active site" description="Proton donor; for dehydratase activity" evidence="9">
    <location>
        <position position="1130"/>
    </location>
</feature>
<dbReference type="Gene3D" id="3.30.70.3290">
    <property type="match status" value="1"/>
</dbReference>
<dbReference type="GO" id="GO:0033068">
    <property type="term" value="P:macrolide biosynthetic process"/>
    <property type="evidence" value="ECO:0007669"/>
    <property type="project" value="UniProtKB-ARBA"/>
</dbReference>
<dbReference type="InterPro" id="IPR049552">
    <property type="entry name" value="PKS_DH_N"/>
</dbReference>
<dbReference type="EMBL" id="VDGT01000012">
    <property type="protein sequence ID" value="TNM28793.1"/>
    <property type="molecule type" value="Genomic_DNA"/>
</dbReference>
<dbReference type="PANTHER" id="PTHR43775:SF51">
    <property type="entry name" value="INACTIVE PHENOLPHTHIOCEROL SYNTHESIS POLYKETIDE SYNTHASE TYPE I PKS1-RELATED"/>
    <property type="match status" value="1"/>
</dbReference>
<dbReference type="Pfam" id="PF02801">
    <property type="entry name" value="Ketoacyl-synt_C"/>
    <property type="match status" value="1"/>
</dbReference>
<evidence type="ECO:0000313" key="15">
    <source>
        <dbReference type="Proteomes" id="UP000311713"/>
    </source>
</evidence>
<dbReference type="InterPro" id="IPR013120">
    <property type="entry name" value="FAR_NAD-bd"/>
</dbReference>
<organism evidence="14 15">
    <name type="scientific">Streptomyces sedi</name>
    <dbReference type="NCBI Taxonomy" id="555059"/>
    <lineage>
        <taxon>Bacteria</taxon>
        <taxon>Bacillati</taxon>
        <taxon>Actinomycetota</taxon>
        <taxon>Actinomycetes</taxon>
        <taxon>Kitasatosporales</taxon>
        <taxon>Streptomycetaceae</taxon>
        <taxon>Streptomyces</taxon>
    </lineage>
</organism>
<dbReference type="InterPro" id="IPR014031">
    <property type="entry name" value="Ketoacyl_synth_C"/>
</dbReference>
<dbReference type="Gene3D" id="3.10.129.110">
    <property type="entry name" value="Polyketide synthase dehydratase"/>
    <property type="match status" value="1"/>
</dbReference>
<dbReference type="PROSITE" id="PS00606">
    <property type="entry name" value="KS3_1"/>
    <property type="match status" value="1"/>
</dbReference>
<dbReference type="GO" id="GO:0004312">
    <property type="term" value="F:fatty acid synthase activity"/>
    <property type="evidence" value="ECO:0007669"/>
    <property type="project" value="TreeGrafter"/>
</dbReference>
<dbReference type="Pfam" id="PF00109">
    <property type="entry name" value="ketoacyl-synt"/>
    <property type="match status" value="1"/>
</dbReference>
<dbReference type="SUPFAM" id="SSF55048">
    <property type="entry name" value="Probable ACP-binding domain of malonyl-CoA ACP transacylase"/>
    <property type="match status" value="1"/>
</dbReference>
<feature type="domain" description="Ketosynthase family 3 (KS3)" evidence="12">
    <location>
        <begin position="48"/>
        <end position="473"/>
    </location>
</feature>
<keyword evidence="15" id="KW-1185">Reference proteome</keyword>
<dbReference type="InterPro" id="IPR042104">
    <property type="entry name" value="PKS_dehydratase_sf"/>
</dbReference>
<dbReference type="SMART" id="SM00823">
    <property type="entry name" value="PKS_PP"/>
    <property type="match status" value="1"/>
</dbReference>
<dbReference type="InterPro" id="IPR016036">
    <property type="entry name" value="Malonyl_transacylase_ACP-bd"/>
</dbReference>
<dbReference type="InterPro" id="IPR016039">
    <property type="entry name" value="Thiolase-like"/>
</dbReference>
<dbReference type="InterPro" id="IPR013968">
    <property type="entry name" value="PKS_KR"/>
</dbReference>
<dbReference type="SUPFAM" id="SSF53901">
    <property type="entry name" value="Thiolase-like"/>
    <property type="match status" value="1"/>
</dbReference>
<feature type="domain" description="PKS/mFAS DH" evidence="13">
    <location>
        <begin position="939"/>
        <end position="1220"/>
    </location>
</feature>
<dbReference type="InterPro" id="IPR036291">
    <property type="entry name" value="NAD(P)-bd_dom_sf"/>
</dbReference>
<dbReference type="Gene3D" id="3.40.366.10">
    <property type="entry name" value="Malonyl-Coenzyme A Acyl Carrier Protein, domain 2"/>
    <property type="match status" value="1"/>
</dbReference>
<dbReference type="PANTHER" id="PTHR43775">
    <property type="entry name" value="FATTY ACID SYNTHASE"/>
    <property type="match status" value="1"/>
</dbReference>
<dbReference type="InterPro" id="IPR009081">
    <property type="entry name" value="PP-bd_ACP"/>
</dbReference>
<dbReference type="InterPro" id="IPR015083">
    <property type="entry name" value="NorB/c/GfsB-D-like_docking"/>
</dbReference>
<dbReference type="InterPro" id="IPR020807">
    <property type="entry name" value="PKS_DH"/>
</dbReference>
<dbReference type="InterPro" id="IPR001227">
    <property type="entry name" value="Ac_transferase_dom_sf"/>
</dbReference>
<dbReference type="InterPro" id="IPR032821">
    <property type="entry name" value="PKS_assoc"/>
</dbReference>
<dbReference type="Pfam" id="PF07993">
    <property type="entry name" value="NAD_binding_4"/>
    <property type="match status" value="1"/>
</dbReference>
<feature type="active site" description="Proton acceptor; for dehydratase activity" evidence="9">
    <location>
        <position position="971"/>
    </location>
</feature>
<dbReference type="CDD" id="cd00833">
    <property type="entry name" value="PKS"/>
    <property type="match status" value="1"/>
</dbReference>
<keyword evidence="4" id="KW-0597">Phosphoprotein</keyword>
<dbReference type="InterPro" id="IPR036736">
    <property type="entry name" value="ACP-like_sf"/>
</dbReference>
<dbReference type="NCBIfam" id="TIGR01746">
    <property type="entry name" value="Thioester-redct"/>
    <property type="match status" value="1"/>
</dbReference>
<dbReference type="GO" id="GO:0004315">
    <property type="term" value="F:3-oxoacyl-[acyl-carrier-protein] synthase activity"/>
    <property type="evidence" value="ECO:0007669"/>
    <property type="project" value="InterPro"/>
</dbReference>
<feature type="domain" description="Carrier" evidence="11">
    <location>
        <begin position="1672"/>
        <end position="1750"/>
    </location>
</feature>
<accession>A0A5C4UZM7</accession>
<dbReference type="InterPro" id="IPR010080">
    <property type="entry name" value="Thioester_reductase-like_dom"/>
</dbReference>
<dbReference type="PROSITE" id="PS50075">
    <property type="entry name" value="CARRIER"/>
    <property type="match status" value="1"/>
</dbReference>
<dbReference type="Gene3D" id="1.10.1200.10">
    <property type="entry name" value="ACP-like"/>
    <property type="match status" value="1"/>
</dbReference>
<dbReference type="PROSITE" id="PS52004">
    <property type="entry name" value="KS3_2"/>
    <property type="match status" value="1"/>
</dbReference>
<name>A0A5C4UZM7_9ACTN</name>
<dbReference type="InterPro" id="IPR049551">
    <property type="entry name" value="PKS_DH_C"/>
</dbReference>
<reference evidence="14 15" key="1">
    <citation type="submission" date="2019-06" db="EMBL/GenBank/DDBJ databases">
        <title>Draft genome of Streptomyces sedi sp. JCM16909.</title>
        <authorList>
            <person name="Klykleung N."/>
            <person name="Tanasupawat S."/>
            <person name="Kudo T."/>
            <person name="Yuki M."/>
            <person name="Ohkuma M."/>
        </authorList>
    </citation>
    <scope>NUCLEOTIDE SEQUENCE [LARGE SCALE GENOMIC DNA]</scope>
    <source>
        <strain evidence="14 15">JCM 16909</strain>
    </source>
</reference>
<dbReference type="FunFam" id="3.40.47.10:FF:000019">
    <property type="entry name" value="Polyketide synthase type I"/>
    <property type="match status" value="1"/>
</dbReference>
<evidence type="ECO:0000256" key="8">
    <source>
        <dbReference type="ARBA" id="ARBA00023315"/>
    </source>
</evidence>
<proteinExistence type="predicted"/>
<dbReference type="SMART" id="SM00827">
    <property type="entry name" value="PKS_AT"/>
    <property type="match status" value="1"/>
</dbReference>
<evidence type="ECO:0000256" key="7">
    <source>
        <dbReference type="ARBA" id="ARBA00023268"/>
    </source>
</evidence>
<evidence type="ECO:0000259" key="12">
    <source>
        <dbReference type="PROSITE" id="PS52004"/>
    </source>
</evidence>
<dbReference type="Pfam" id="PF21089">
    <property type="entry name" value="PKS_DH_N"/>
    <property type="match status" value="1"/>
</dbReference>
<dbReference type="PROSITE" id="PS52019">
    <property type="entry name" value="PKS_MFAS_DH"/>
    <property type="match status" value="1"/>
</dbReference>
<dbReference type="Pfam" id="PF08990">
    <property type="entry name" value="Docking"/>
    <property type="match status" value="1"/>
</dbReference>
<dbReference type="Pfam" id="PF16197">
    <property type="entry name" value="KAsynt_C_assoc"/>
    <property type="match status" value="1"/>
</dbReference>
<keyword evidence="6" id="KW-0045">Antibiotic biosynthesis</keyword>
<evidence type="ECO:0000256" key="4">
    <source>
        <dbReference type="ARBA" id="ARBA00022553"/>
    </source>
</evidence>
<protein>
    <submittedName>
        <fullName evidence="14">SDR family NAD(P)-dependent oxidoreductase</fullName>
    </submittedName>
</protein>
<dbReference type="CDD" id="cd08956">
    <property type="entry name" value="KR_3_FAS_SDR_x"/>
    <property type="match status" value="1"/>
</dbReference>
<dbReference type="InterPro" id="IPR018201">
    <property type="entry name" value="Ketoacyl_synth_AS"/>
</dbReference>
<evidence type="ECO:0000259" key="13">
    <source>
        <dbReference type="PROSITE" id="PS52019"/>
    </source>
</evidence>
<dbReference type="InterPro" id="IPR014043">
    <property type="entry name" value="Acyl_transferase_dom"/>
</dbReference>
<keyword evidence="5" id="KW-0808">Transferase</keyword>
<dbReference type="InterPro" id="IPR020841">
    <property type="entry name" value="PKS_Beta-ketoAc_synthase_dom"/>
</dbReference>
<evidence type="ECO:0000256" key="10">
    <source>
        <dbReference type="SAM" id="MobiDB-lite"/>
    </source>
</evidence>
<dbReference type="InterPro" id="IPR020806">
    <property type="entry name" value="PKS_PP-bd"/>
</dbReference>
<evidence type="ECO:0000256" key="1">
    <source>
        <dbReference type="ARBA" id="ARBA00001957"/>
    </source>
</evidence>
<dbReference type="Gene3D" id="3.40.50.720">
    <property type="entry name" value="NAD(P)-binding Rossmann-like Domain"/>
    <property type="match status" value="2"/>
</dbReference>
<dbReference type="InterPro" id="IPR016035">
    <property type="entry name" value="Acyl_Trfase/lysoPLipase"/>
</dbReference>
<comment type="pathway">
    <text evidence="2">Antibiotic biosynthesis.</text>
</comment>
<sequence length="2153" mass="225110">MSADKPAPTASPQSTPSREEKLVDYLKWVTADLQKARERITELESAAEEPVVIVGMACRFPGGVASADDLWRLVAEGGDGIGPFPEDRGWDLDALYDPDPDHLGTSYTREAGFLEGAALFDADFFGISPREALAMDPQQRLLLETAWEALEDAGIDPAALRGSRTGVFAGVIEQSYLGLSGPEELEGYLMTGKLGSVASGRVSYTFGLEGPALSVDTACSSSLVALHLAVDSVRRGESELALAGGVTVTGTPGGFVDFSRQRGLAPDGRIKSFAAAADGTSWSEGVGLLVVERLSDARRNGHRVLAVVRGSAVNQDGASNGLTAPNGPSQERVIRAALADAGLAPGEVDAVEAHGTGTRLGDPIEAGALLATYGRDRDPERPLLLGSLKSNIGHTVAAAGVGGVIKMVQAMRHGTLPRTLHVDEPSPMVDWSSGSVELLTEERDWPAAADRPRRAAVSSFGVSGTNAHVILEAPPEEPARVPEATAALPAVPWMLSARGERALADQARRLLSHLAEHPGLTAADVGLSLATTRTTHEYRAAVTGADRPELEAALGELAADPSRALTANGTVPTDRIGFLFTGQGAQRVGMGSGLVRAFPVFAEALGEVCGVLDGLLGGDLRGVMFGGAEDLGRTGWTQPALFAFEVALFRLVESWGVRPGWVSGHSVGELAAAHVVGVLSLEDACRVVAARALLMEALPEGGAMVAVEASEGEVGEWLGSFSGVGEVGVGVVNGPSSVVVSGDAGAVEEAAAFFGGLGRRVRRLSVSHAFHSALMDPMLEEFRTVLKGVEFGAARVPVVSTLTGGVVGEEFSGVDYWVRQVRESVRFADAVSVMEEQGVRTFVEIGPDAVLTSLVPRIVRAPDAVTLQRADRPEERALVEGLAALRLSGADVDWEAFFAGTGARRVPLPSYAFQHRRYWVDAPAAAVDATGLGLDHVAHPLLGTASPLGDSDETLFTGTLSARTHPWLAAHTVGGEPVVPGAVLAELAIRAGDETGCPVVEELTLDEPLVLPARGALTLQLRVGAADAEGRRALTAHSRIGEAGASWLRHAHGRLAAGPLTAEPPAAPDWPPAGAEPFDADAPPERPAAEGTAVLTGAWRLGDGFAAEVRLTDEAAEGADAFGIHPALLDGALRPVLGPLPATTRWAGVRLHATGAREVRATLTPRPEPGSYTLRLADPAGGPVADIESVTLGALAPGALTAARTRDHDALFRVAWAPAPLPPATLRWAELAPDCGESELAALAAAVASGAGVDAVRVRLASPAGAAPPESTHATVGRALELARRWLAEDTLNGIPLTVLTSGAVSTADGEDIGDLGAAAAWGLLRSAQSEAPGRIVLADAPDPTAPGLEAALSALVASGEPQGAVRESARLLVPRLVRQERPTAAGAPVWDPEGTVLITGGTGTLGGLFARHLVRAHGARHLLLLSRRGPKAPGAAELRAELAALGASVTVTACDVADREALAGVLASIPEAHPLRGVVHTAGTLDDGVLGAQTPERLARVLRPKADAAWHLHDLTRGCDLTAFVVFSSVAAAVGGPGQSTYAAANGFLDALAHHRAARSTAATSLAWGLWAQASELTGDLTETDLARMARSGFPPVATDQGLALFDLALRGGRPDAVASPLDLAALRAQPRVPALLRALVPAPRRSAAHGAGAEGASLADRLAASHDAGERRETLLAALLEETARVLGRPGPEGIAPDRLFPELGLDSLTSVELHNRVSALTGLTLPATLVFDHPTPRDLTDHLLAALAPDEAAEPAADTVDHAADIRLDDDIRPAADVVRTVEDPREILLTGASGFLGAFLLRDLMRTTTARVHCLVRGADEAAARARLRDSLEWYRVLEDIEEERLTVVVGDLAEERLGLDEERFDALARTVDVVYHAGASVHWLKPYQALRDANVRGTREILRLAARHRTVPVHHVSTVGVFEGPVTPGVPLRVTDPTGPAEALPSGYLRSKWVAEQVIELARERGLPVSVYRVDVISGDRENGACQTRDFVWLSLKGLIQAGSVPADPGGRFHLLPVDYVSAAILGISTRPAGAGGTYQLFNDSSLTLADCVRELRRLGYPLDEAEPGRWREAVRADKDNALLPLLHAFELMTTETDAFYPVLDTGETEAALEGTGIVCPPLTGELFARYVEFFVEEGHFPPAPARD</sequence>
<dbReference type="InterPro" id="IPR057326">
    <property type="entry name" value="KR_dom"/>
</dbReference>
<feature type="region of interest" description="Disordered" evidence="10">
    <location>
        <begin position="1058"/>
        <end position="1077"/>
    </location>
</feature>
<evidence type="ECO:0000256" key="5">
    <source>
        <dbReference type="ARBA" id="ARBA00022679"/>
    </source>
</evidence>
<dbReference type="InterPro" id="IPR050091">
    <property type="entry name" value="PKS_NRPS_Biosynth_Enz"/>
</dbReference>
<dbReference type="Pfam" id="PF14765">
    <property type="entry name" value="PS-DH"/>
    <property type="match status" value="1"/>
</dbReference>
<dbReference type="InterPro" id="IPR049900">
    <property type="entry name" value="PKS_mFAS_DH"/>
</dbReference>
<dbReference type="OrthoDB" id="9778690at2"/>
<dbReference type="Pfam" id="PF00698">
    <property type="entry name" value="Acyl_transf_1"/>
    <property type="match status" value="1"/>
</dbReference>
<evidence type="ECO:0000256" key="9">
    <source>
        <dbReference type="PROSITE-ProRule" id="PRU01363"/>
    </source>
</evidence>
<dbReference type="Gene3D" id="3.40.47.10">
    <property type="match status" value="1"/>
</dbReference>
<feature type="region of interest" description="N-terminal hotdog fold" evidence="9">
    <location>
        <begin position="939"/>
        <end position="1062"/>
    </location>
</feature>
<dbReference type="RefSeq" id="WP_139646276.1">
    <property type="nucleotide sequence ID" value="NZ_VDGT01000012.1"/>
</dbReference>
<keyword evidence="8" id="KW-0012">Acyltransferase</keyword>
<evidence type="ECO:0000256" key="2">
    <source>
        <dbReference type="ARBA" id="ARBA00004792"/>
    </source>
</evidence>
<evidence type="ECO:0000259" key="11">
    <source>
        <dbReference type="PROSITE" id="PS50075"/>
    </source>
</evidence>
<dbReference type="SMART" id="SM00825">
    <property type="entry name" value="PKS_KS"/>
    <property type="match status" value="1"/>
</dbReference>
<comment type="caution">
    <text evidence="14">The sequence shown here is derived from an EMBL/GenBank/DDBJ whole genome shotgun (WGS) entry which is preliminary data.</text>
</comment>
<evidence type="ECO:0000256" key="3">
    <source>
        <dbReference type="ARBA" id="ARBA00022450"/>
    </source>
</evidence>
<dbReference type="Proteomes" id="UP000311713">
    <property type="component" value="Unassembled WGS sequence"/>
</dbReference>
<dbReference type="Pfam" id="PF22953">
    <property type="entry name" value="SpnB_Rossmann"/>
    <property type="match status" value="1"/>
</dbReference>
<keyword evidence="3" id="KW-0596">Phosphopantetheine</keyword>
<dbReference type="Pfam" id="PF00550">
    <property type="entry name" value="PP-binding"/>
    <property type="match status" value="1"/>
</dbReference>
<dbReference type="SMART" id="SM00822">
    <property type="entry name" value="PKS_KR"/>
    <property type="match status" value="1"/>
</dbReference>
<dbReference type="SUPFAM" id="SSF47336">
    <property type="entry name" value="ACP-like"/>
    <property type="match status" value="1"/>
</dbReference>
<dbReference type="SUPFAM" id="SSF52151">
    <property type="entry name" value="FabD/lysophospholipase-like"/>
    <property type="match status" value="1"/>
</dbReference>
<dbReference type="SMART" id="SM00826">
    <property type="entry name" value="PKS_DH"/>
    <property type="match status" value="1"/>
</dbReference>
<keyword evidence="7" id="KW-0511">Multifunctional enzyme</keyword>
<dbReference type="InterPro" id="IPR055123">
    <property type="entry name" value="SpnB-like_Rossmann"/>
</dbReference>
<dbReference type="Pfam" id="PF08659">
    <property type="entry name" value="KR"/>
    <property type="match status" value="1"/>
</dbReference>
<dbReference type="CDD" id="cd05235">
    <property type="entry name" value="SDR_e1"/>
    <property type="match status" value="1"/>
</dbReference>
<dbReference type="SMART" id="SM01294">
    <property type="entry name" value="PKS_PP_betabranch"/>
    <property type="match status" value="1"/>
</dbReference>
<dbReference type="GO" id="GO:0006633">
    <property type="term" value="P:fatty acid biosynthetic process"/>
    <property type="evidence" value="ECO:0007669"/>
    <property type="project" value="InterPro"/>
</dbReference>
<dbReference type="GO" id="GO:0031177">
    <property type="term" value="F:phosphopantetheine binding"/>
    <property type="evidence" value="ECO:0007669"/>
    <property type="project" value="InterPro"/>
</dbReference>
<dbReference type="SUPFAM" id="SSF51735">
    <property type="entry name" value="NAD(P)-binding Rossmann-fold domains"/>
    <property type="match status" value="3"/>
</dbReference>
<gene>
    <name evidence="14" type="ORF">FH715_17330</name>
</gene>
<comment type="cofactor">
    <cofactor evidence="1">
        <name>pantetheine 4'-phosphate</name>
        <dbReference type="ChEBI" id="CHEBI:47942"/>
    </cofactor>
</comment>
<feature type="region of interest" description="C-terminal hotdog fold" evidence="9">
    <location>
        <begin position="1075"/>
        <end position="1220"/>
    </location>
</feature>
<evidence type="ECO:0000313" key="14">
    <source>
        <dbReference type="EMBL" id="TNM28793.1"/>
    </source>
</evidence>